<organism evidence="2 3">
    <name type="scientific">Spirodela intermedia</name>
    <name type="common">Intermediate duckweed</name>
    <dbReference type="NCBI Taxonomy" id="51605"/>
    <lineage>
        <taxon>Eukaryota</taxon>
        <taxon>Viridiplantae</taxon>
        <taxon>Streptophyta</taxon>
        <taxon>Embryophyta</taxon>
        <taxon>Tracheophyta</taxon>
        <taxon>Spermatophyta</taxon>
        <taxon>Magnoliopsida</taxon>
        <taxon>Liliopsida</taxon>
        <taxon>Araceae</taxon>
        <taxon>Lemnoideae</taxon>
        <taxon>Spirodela</taxon>
    </lineage>
</organism>
<dbReference type="Pfam" id="PF17919">
    <property type="entry name" value="RT_RNaseH_2"/>
    <property type="match status" value="1"/>
</dbReference>
<accession>A0A7I8LFL5</accession>
<dbReference type="InterPro" id="IPR041577">
    <property type="entry name" value="RT_RNaseH_2"/>
</dbReference>
<gene>
    <name evidence="2" type="ORF">SI8410_15019475</name>
</gene>
<dbReference type="InterPro" id="IPR043502">
    <property type="entry name" value="DNA/RNA_pol_sf"/>
</dbReference>
<dbReference type="EMBL" id="LR746278">
    <property type="protein sequence ID" value="CAA7408797.1"/>
    <property type="molecule type" value="Genomic_DNA"/>
</dbReference>
<protein>
    <recommendedName>
        <fullName evidence="1">Reverse transcriptase/retrotransposon-derived protein RNase H-like domain-containing protein</fullName>
    </recommendedName>
</protein>
<dbReference type="Gene3D" id="3.30.70.270">
    <property type="match status" value="1"/>
</dbReference>
<evidence type="ECO:0000259" key="1">
    <source>
        <dbReference type="Pfam" id="PF17919"/>
    </source>
</evidence>
<dbReference type="Proteomes" id="UP000663760">
    <property type="component" value="Chromosome 15"/>
</dbReference>
<feature type="domain" description="Reverse transcriptase/retrotransposon-derived protein RNase H-like" evidence="1">
    <location>
        <begin position="73"/>
        <end position="118"/>
    </location>
</feature>
<sequence>MSTTEATKIESKFKQLFLYVFSLIIRLPSEYMVTDKRKISAMINWPPPKNIKELMRFLGLTDYYKKFKNSYTWSLSSQATFFQLKKTMTSTPVLILSDFTLPFVLETNASDHGKGEVLI</sequence>
<dbReference type="AlphaFoldDB" id="A0A7I8LFL5"/>
<evidence type="ECO:0000313" key="2">
    <source>
        <dbReference type="EMBL" id="CAA7408797.1"/>
    </source>
</evidence>
<proteinExistence type="predicted"/>
<evidence type="ECO:0000313" key="3">
    <source>
        <dbReference type="Proteomes" id="UP000663760"/>
    </source>
</evidence>
<dbReference type="OrthoDB" id="1909920at2759"/>
<dbReference type="InterPro" id="IPR043128">
    <property type="entry name" value="Rev_trsase/Diguanyl_cyclase"/>
</dbReference>
<dbReference type="PANTHER" id="PTHR34072">
    <property type="entry name" value="ENZYMATIC POLYPROTEIN-RELATED"/>
    <property type="match status" value="1"/>
</dbReference>
<name>A0A7I8LFL5_SPIIN</name>
<dbReference type="PANTHER" id="PTHR34072:SF55">
    <property type="entry name" value="DNA_RNA POLYMERASES SUPERFAMILY PROTEIN"/>
    <property type="match status" value="1"/>
</dbReference>
<reference evidence="2" key="1">
    <citation type="submission" date="2020-02" db="EMBL/GenBank/DDBJ databases">
        <authorList>
            <person name="Scholz U."/>
            <person name="Mascher M."/>
            <person name="Fiebig A."/>
        </authorList>
    </citation>
    <scope>NUCLEOTIDE SEQUENCE</scope>
</reference>
<dbReference type="SUPFAM" id="SSF56672">
    <property type="entry name" value="DNA/RNA polymerases"/>
    <property type="match status" value="1"/>
</dbReference>
<keyword evidence="3" id="KW-1185">Reference proteome</keyword>